<dbReference type="EMBL" id="JAGTTL010000019">
    <property type="protein sequence ID" value="KAK6308372.1"/>
    <property type="molecule type" value="Genomic_DNA"/>
</dbReference>
<comment type="caution">
    <text evidence="3">The sequence shown here is derived from an EMBL/GenBank/DDBJ whole genome shotgun (WGS) entry which is preliminary data.</text>
</comment>
<protein>
    <recommendedName>
        <fullName evidence="2">CRAL/TRIO N-terminal domain-containing protein</fullName>
    </recommendedName>
</protein>
<dbReference type="PANTHER" id="PTHR10174:SF130">
    <property type="entry name" value="ALPHA-TOCOPHEROL TRANSFER PROTEIN-LIKE"/>
    <property type="match status" value="1"/>
</dbReference>
<feature type="region of interest" description="Disordered" evidence="1">
    <location>
        <begin position="98"/>
        <end position="127"/>
    </location>
</feature>
<gene>
    <name evidence="3" type="ORF">J4Q44_G00216430</name>
</gene>
<feature type="domain" description="CRAL/TRIO N-terminal" evidence="2">
    <location>
        <begin position="14"/>
        <end position="39"/>
    </location>
</feature>
<dbReference type="InterPro" id="IPR011074">
    <property type="entry name" value="CRAL/TRIO_N_dom"/>
</dbReference>
<dbReference type="GO" id="GO:1902936">
    <property type="term" value="F:phosphatidylinositol bisphosphate binding"/>
    <property type="evidence" value="ECO:0007669"/>
    <property type="project" value="TreeGrafter"/>
</dbReference>
<dbReference type="GO" id="GO:0016020">
    <property type="term" value="C:membrane"/>
    <property type="evidence" value="ECO:0007669"/>
    <property type="project" value="TreeGrafter"/>
</dbReference>
<name>A0AAN8LAU2_9TELE</name>
<dbReference type="SUPFAM" id="SSF46938">
    <property type="entry name" value="CRAL/TRIO N-terminal domain"/>
    <property type="match status" value="1"/>
</dbReference>
<dbReference type="PANTHER" id="PTHR10174">
    <property type="entry name" value="ALPHA-TOCOPHEROL TRANSFER PROTEIN-RELATED"/>
    <property type="match status" value="1"/>
</dbReference>
<dbReference type="SMART" id="SM01100">
    <property type="entry name" value="CRAL_TRIO_N"/>
    <property type="match status" value="1"/>
</dbReference>
<evidence type="ECO:0000313" key="3">
    <source>
        <dbReference type="EMBL" id="KAK6308372.1"/>
    </source>
</evidence>
<keyword evidence="4" id="KW-1185">Reference proteome</keyword>
<sequence>MVQKEQPNLRTRLDDALLLRFLRARKFDYDRAMQLLLNYHTSRRAWPETLMDGSSSVSDLVQETWKANDYPFEDNIRAIYLTLEKLIQHRGDSGEWDRHLADYTGGAGPGIQSGPVPGQEGCQHPSG</sequence>
<reference evidence="3 4" key="1">
    <citation type="submission" date="2021-04" db="EMBL/GenBank/DDBJ databases">
        <authorList>
            <person name="De Guttry C."/>
            <person name="Zahm M."/>
            <person name="Klopp C."/>
            <person name="Cabau C."/>
            <person name="Louis A."/>
            <person name="Berthelot C."/>
            <person name="Parey E."/>
            <person name="Roest Crollius H."/>
            <person name="Montfort J."/>
            <person name="Robinson-Rechavi M."/>
            <person name="Bucao C."/>
            <person name="Bouchez O."/>
            <person name="Gislard M."/>
            <person name="Lluch J."/>
            <person name="Milhes M."/>
            <person name="Lampietro C."/>
            <person name="Lopez Roques C."/>
            <person name="Donnadieu C."/>
            <person name="Braasch I."/>
            <person name="Desvignes T."/>
            <person name="Postlethwait J."/>
            <person name="Bobe J."/>
            <person name="Wedekind C."/>
            <person name="Guiguen Y."/>
        </authorList>
    </citation>
    <scope>NUCLEOTIDE SEQUENCE [LARGE SCALE GENOMIC DNA]</scope>
    <source>
        <strain evidence="3">Cs_M1</strain>
        <tissue evidence="3">Blood</tissue>
    </source>
</reference>
<dbReference type="Pfam" id="PF03765">
    <property type="entry name" value="CRAL_TRIO_N"/>
    <property type="match status" value="1"/>
</dbReference>
<evidence type="ECO:0000259" key="2">
    <source>
        <dbReference type="SMART" id="SM01100"/>
    </source>
</evidence>
<evidence type="ECO:0000256" key="1">
    <source>
        <dbReference type="SAM" id="MobiDB-lite"/>
    </source>
</evidence>
<dbReference type="Proteomes" id="UP001356427">
    <property type="component" value="Unassembled WGS sequence"/>
</dbReference>
<dbReference type="InterPro" id="IPR036273">
    <property type="entry name" value="CRAL/TRIO_N_dom_sf"/>
</dbReference>
<dbReference type="Gene3D" id="1.10.8.20">
    <property type="entry name" value="N-terminal domain of phosphatidylinositol transfer protein sec14p"/>
    <property type="match status" value="1"/>
</dbReference>
<organism evidence="3 4">
    <name type="scientific">Coregonus suidteri</name>
    <dbReference type="NCBI Taxonomy" id="861788"/>
    <lineage>
        <taxon>Eukaryota</taxon>
        <taxon>Metazoa</taxon>
        <taxon>Chordata</taxon>
        <taxon>Craniata</taxon>
        <taxon>Vertebrata</taxon>
        <taxon>Euteleostomi</taxon>
        <taxon>Actinopterygii</taxon>
        <taxon>Neopterygii</taxon>
        <taxon>Teleostei</taxon>
        <taxon>Protacanthopterygii</taxon>
        <taxon>Salmoniformes</taxon>
        <taxon>Salmonidae</taxon>
        <taxon>Coregoninae</taxon>
        <taxon>Coregonus</taxon>
    </lineage>
</organism>
<proteinExistence type="predicted"/>
<dbReference type="AlphaFoldDB" id="A0AAN8LAU2"/>
<evidence type="ECO:0000313" key="4">
    <source>
        <dbReference type="Proteomes" id="UP001356427"/>
    </source>
</evidence>
<accession>A0AAN8LAU2</accession>